<dbReference type="KEGG" id="ptm:GSPATT00012830001"/>
<reference evidence="5 6" key="1">
    <citation type="journal article" date="2006" name="Nature">
        <title>Global trends of whole-genome duplications revealed by the ciliate Paramecium tetraurelia.</title>
        <authorList>
            <consortium name="Genoscope"/>
            <person name="Aury J.-M."/>
            <person name="Jaillon O."/>
            <person name="Duret L."/>
            <person name="Noel B."/>
            <person name="Jubin C."/>
            <person name="Porcel B.M."/>
            <person name="Segurens B."/>
            <person name="Daubin V."/>
            <person name="Anthouard V."/>
            <person name="Aiach N."/>
            <person name="Arnaiz O."/>
            <person name="Billaut A."/>
            <person name="Beisson J."/>
            <person name="Blanc I."/>
            <person name="Bouhouche K."/>
            <person name="Camara F."/>
            <person name="Duharcourt S."/>
            <person name="Guigo R."/>
            <person name="Gogendeau D."/>
            <person name="Katinka M."/>
            <person name="Keller A.-M."/>
            <person name="Kissmehl R."/>
            <person name="Klotz C."/>
            <person name="Koll F."/>
            <person name="Le Moue A."/>
            <person name="Lepere C."/>
            <person name="Malinsky S."/>
            <person name="Nowacki M."/>
            <person name="Nowak J.K."/>
            <person name="Plattner H."/>
            <person name="Poulain J."/>
            <person name="Ruiz F."/>
            <person name="Serrano V."/>
            <person name="Zagulski M."/>
            <person name="Dessen P."/>
            <person name="Betermier M."/>
            <person name="Weissenbach J."/>
            <person name="Scarpelli C."/>
            <person name="Schachter V."/>
            <person name="Sperling L."/>
            <person name="Meyer E."/>
            <person name="Cohen J."/>
            <person name="Wincker P."/>
        </authorList>
    </citation>
    <scope>NUCLEOTIDE SEQUENCE [LARGE SCALE GENOMIC DNA]</scope>
    <source>
        <strain evidence="5 6">Stock d4-2</strain>
    </source>
</reference>
<organism evidence="5 6">
    <name type="scientific">Paramecium tetraurelia</name>
    <dbReference type="NCBI Taxonomy" id="5888"/>
    <lineage>
        <taxon>Eukaryota</taxon>
        <taxon>Sar</taxon>
        <taxon>Alveolata</taxon>
        <taxon>Ciliophora</taxon>
        <taxon>Intramacronucleata</taxon>
        <taxon>Oligohymenophorea</taxon>
        <taxon>Peniculida</taxon>
        <taxon>Parameciidae</taxon>
        <taxon>Paramecium</taxon>
    </lineage>
</organism>
<dbReference type="GO" id="GO:0006402">
    <property type="term" value="P:mRNA catabolic process"/>
    <property type="evidence" value="ECO:0000318"/>
    <property type="project" value="GO_Central"/>
</dbReference>
<dbReference type="STRING" id="5888.A0D2Q5"/>
<dbReference type="InterPro" id="IPR023395">
    <property type="entry name" value="MCP_dom_sf"/>
</dbReference>
<dbReference type="GO" id="GO:0017148">
    <property type="term" value="P:negative regulation of translation"/>
    <property type="evidence" value="ECO:0000318"/>
    <property type="project" value="GO_Central"/>
</dbReference>
<comment type="similarity">
    <text evidence="2">Belongs to the CNOT10 family.</text>
</comment>
<evidence type="ECO:0008006" key="7">
    <source>
        <dbReference type="Google" id="ProtNLM"/>
    </source>
</evidence>
<dbReference type="HOGENOM" id="CLU_013379_0_0_1"/>
<comment type="subcellular location">
    <subcellularLocation>
        <location evidence="1">Membrane</location>
    </subcellularLocation>
</comment>
<keyword evidence="6" id="KW-1185">Reference proteome</keyword>
<evidence type="ECO:0000256" key="4">
    <source>
        <dbReference type="ARBA" id="ARBA00023136"/>
    </source>
</evidence>
<dbReference type="OMA" id="QGTQIFE"/>
<dbReference type="PANTHER" id="PTHR12979">
    <property type="entry name" value="CCR4-NOT TRANSCRIPTION COMPLEX SUBUNIT 10"/>
    <property type="match status" value="1"/>
</dbReference>
<dbReference type="EMBL" id="CT868263">
    <property type="protein sequence ID" value="CAK77322.1"/>
    <property type="molecule type" value="Genomic_DNA"/>
</dbReference>
<dbReference type="InterPro" id="IPR011990">
    <property type="entry name" value="TPR-like_helical_dom_sf"/>
</dbReference>
<dbReference type="eggNOG" id="ENOG502SVSB">
    <property type="taxonomic scope" value="Eukaryota"/>
</dbReference>
<keyword evidence="4" id="KW-0472">Membrane</keyword>
<dbReference type="SUPFAM" id="SSF48452">
    <property type="entry name" value="TPR-like"/>
    <property type="match status" value="1"/>
</dbReference>
<dbReference type="InterPro" id="IPR039740">
    <property type="entry name" value="CNOT10"/>
</dbReference>
<dbReference type="PANTHER" id="PTHR12979:SF5">
    <property type="entry name" value="CCR4-NOT TRANSCRIPTION COMPLEX SUBUNIT 10"/>
    <property type="match status" value="1"/>
</dbReference>
<dbReference type="InParanoid" id="A0D2Q5"/>
<dbReference type="SUPFAM" id="SSF103506">
    <property type="entry name" value="Mitochondrial carrier"/>
    <property type="match status" value="1"/>
</dbReference>
<evidence type="ECO:0000256" key="1">
    <source>
        <dbReference type="ARBA" id="ARBA00004370"/>
    </source>
</evidence>
<accession>A0D2Q5</accession>
<sequence length="955" mass="111645">MNQALKTLTQLVKAKRHIQPHEKRKFELLIKSGASQAFYKGNLIGIIHLLANCHLKINLLSDFDFRLVATVSIIASNPCMLFSIKIYIVKQITKFYLYKNLFSAFKKYVRHKKEYFQGSTTYFYKNSVVFLFQVAIQFSQNQSNSRCYICTFPTIQYIILFYHCKKIAYFNRHCPGMIPTRYLGPWHGLRLIAQEEGVKGLDRGFGLYFIGSGLLQLGRFLKQFVYNLWHSHLQSYKIRSNILEKDITKNLWSNLQFKSRELQKFKQLKEQSDQNQSMVQINENIILCEYNITRDANAYEIIDEIRKPQLQKSNNYSKFIILEKKQDDDSILQYNKAIMLFLSGKIRQAHNLLKQLKDNYNLDIYLNIKVNLLLVETSFQLQEYVYASELYKKLSSDETLKSLQQKHLKPNQIDDQQQQQSQQNYTSLLIGSDLPYPDSHPNTFSKEEFLFLLNVIKCRFYILSNQKDQKKQLNPLESSFKNYMTQLEQSNGISQNSGPSFSQDIQPYLKLHAQMIFKLMKAQRNLTLNESVHKCIKMMTPQSEIQNQQNAEFAQSKQFLYLAQIYNNLGCVHAKVGKYALAAVYFHKAISQTKLVQQQQNLYEGIIMNNVNKDYALFMDQQYQKALNVYNQLQDLCNQSAKFWYNRGVCFIQIYHESMPDKNELYEISEDQSQLHAQDEGKKIILQSREIYSDADEEVQDQFYKIDQKNEDSKFVQSKANKELLNNAIKSFRNAIILSKKEKREETIHLDQEQLIIQGTQIFESSIVFLTYSLLCRGDYNLALSQGKEALEYNLSDNNKYIIIQYVLEAYIQISKLKDAINFINSSSVTQFLNRINNNNNNSNLQFQCRNLVGIQTTCISNYNSKAIYHFNLSALHLHNNNLTQAWNSIQTMMNCCDININAIDADIPVPILNLLIWYYLKSDNVQLAVHLIKRRRLLTGQIGKNKISLLNITK</sequence>
<protein>
    <recommendedName>
        <fullName evidence="7">Tetratricopeptide repeat protein</fullName>
    </recommendedName>
</protein>
<dbReference type="GO" id="GO:0016020">
    <property type="term" value="C:membrane"/>
    <property type="evidence" value="ECO:0007669"/>
    <property type="project" value="UniProtKB-SubCell"/>
</dbReference>
<dbReference type="GO" id="GO:0030014">
    <property type="term" value="C:CCR4-NOT complex"/>
    <property type="evidence" value="ECO:0000318"/>
    <property type="project" value="GO_Central"/>
</dbReference>
<dbReference type="Gene3D" id="1.25.40.10">
    <property type="entry name" value="Tetratricopeptide repeat domain"/>
    <property type="match status" value="1"/>
</dbReference>
<dbReference type="AlphaFoldDB" id="A0D2Q5"/>
<evidence type="ECO:0000313" key="6">
    <source>
        <dbReference type="Proteomes" id="UP000000600"/>
    </source>
</evidence>
<dbReference type="Proteomes" id="UP000000600">
    <property type="component" value="Unassembled WGS sequence"/>
</dbReference>
<keyword evidence="3" id="KW-0812">Transmembrane</keyword>
<evidence type="ECO:0000256" key="2">
    <source>
        <dbReference type="ARBA" id="ARBA00010080"/>
    </source>
</evidence>
<dbReference type="RefSeq" id="XP_001444719.1">
    <property type="nucleotide sequence ID" value="XM_001444682.1"/>
</dbReference>
<evidence type="ECO:0000256" key="3">
    <source>
        <dbReference type="ARBA" id="ARBA00022692"/>
    </source>
</evidence>
<name>A0D2Q5_PARTE</name>
<dbReference type="OrthoDB" id="25157at2759"/>
<dbReference type="GeneID" id="5030503"/>
<proteinExistence type="inferred from homology"/>
<evidence type="ECO:0000313" key="5">
    <source>
        <dbReference type="EMBL" id="CAK77322.1"/>
    </source>
</evidence>
<gene>
    <name evidence="5" type="ORF">GSPATT00012830001</name>
</gene>